<evidence type="ECO:0000313" key="1">
    <source>
        <dbReference type="EMBL" id="AFY94474.1"/>
    </source>
</evidence>
<reference evidence="1 2" key="1">
    <citation type="submission" date="2012-05" db="EMBL/GenBank/DDBJ databases">
        <title>Finished chromosome of genome of Chamaesiphon sp. PCC 6605.</title>
        <authorList>
            <consortium name="US DOE Joint Genome Institute"/>
            <person name="Gugger M."/>
            <person name="Coursin T."/>
            <person name="Rippka R."/>
            <person name="Tandeau De Marsac N."/>
            <person name="Huntemann M."/>
            <person name="Wei C.-L."/>
            <person name="Han J."/>
            <person name="Detter J.C."/>
            <person name="Han C."/>
            <person name="Tapia R."/>
            <person name="Chen A."/>
            <person name="Kyrpides N."/>
            <person name="Mavromatis K."/>
            <person name="Markowitz V."/>
            <person name="Szeto E."/>
            <person name="Ivanova N."/>
            <person name="Pagani I."/>
            <person name="Pati A."/>
            <person name="Goodwin L."/>
            <person name="Nordberg H.P."/>
            <person name="Cantor M.N."/>
            <person name="Hua S.X."/>
            <person name="Woyke T."/>
            <person name="Kerfeld C.A."/>
        </authorList>
    </citation>
    <scope>NUCLEOTIDE SEQUENCE [LARGE SCALE GENOMIC DNA]</scope>
    <source>
        <strain evidence="2">ATCC 27169 / PCC 6605</strain>
    </source>
</reference>
<sequence>MTKPNFDSMTRQELREYILQHREDDDAIEALINKGNPNSPIYKFPQTDEDLREMEVILKQKLNSIEGKI</sequence>
<keyword evidence="2" id="KW-1185">Reference proteome</keyword>
<dbReference type="InterPro" id="IPR054053">
    <property type="entry name" value="DUF6887"/>
</dbReference>
<gene>
    <name evidence="1" type="ORF">Cha6605_3483</name>
</gene>
<dbReference type="OrthoDB" id="426753at2"/>
<accession>K9UJU7</accession>
<dbReference type="Proteomes" id="UP000010366">
    <property type="component" value="Chromosome"/>
</dbReference>
<name>K9UJU7_CHAP6</name>
<protein>
    <submittedName>
        <fullName evidence="1">Uncharacterized protein</fullName>
    </submittedName>
</protein>
<dbReference type="RefSeq" id="WP_015160602.1">
    <property type="nucleotide sequence ID" value="NC_019697.1"/>
</dbReference>
<dbReference type="EMBL" id="CP003600">
    <property type="protein sequence ID" value="AFY94474.1"/>
    <property type="molecule type" value="Genomic_DNA"/>
</dbReference>
<dbReference type="Pfam" id="PF21826">
    <property type="entry name" value="DUF6887"/>
    <property type="match status" value="1"/>
</dbReference>
<evidence type="ECO:0000313" key="2">
    <source>
        <dbReference type="Proteomes" id="UP000010366"/>
    </source>
</evidence>
<dbReference type="HOGENOM" id="CLU_193569_4_1_3"/>
<dbReference type="KEGG" id="cmp:Cha6605_3483"/>
<organism evidence="1 2">
    <name type="scientific">Chamaesiphon minutus (strain ATCC 27169 / PCC 6605)</name>
    <dbReference type="NCBI Taxonomy" id="1173020"/>
    <lineage>
        <taxon>Bacteria</taxon>
        <taxon>Bacillati</taxon>
        <taxon>Cyanobacteriota</taxon>
        <taxon>Cyanophyceae</taxon>
        <taxon>Gomontiellales</taxon>
        <taxon>Chamaesiphonaceae</taxon>
        <taxon>Chamaesiphon</taxon>
    </lineage>
</organism>
<proteinExistence type="predicted"/>
<dbReference type="PATRIC" id="fig|1173020.3.peg.4001"/>
<dbReference type="AlphaFoldDB" id="K9UJU7"/>